<feature type="transmembrane region" description="Helical" evidence="6">
    <location>
        <begin position="142"/>
        <end position="161"/>
    </location>
</feature>
<keyword evidence="5 6" id="KW-0472">Membrane</keyword>
<evidence type="ECO:0000256" key="1">
    <source>
        <dbReference type="ARBA" id="ARBA00004477"/>
    </source>
</evidence>
<dbReference type="AlphaFoldDB" id="A0A9Q0GIK2"/>
<reference evidence="8" key="1">
    <citation type="submission" date="2022-02" db="EMBL/GenBank/DDBJ databases">
        <authorList>
            <person name="Henning P.M."/>
            <person name="McCubbin A.G."/>
            <person name="Shore J.S."/>
        </authorList>
    </citation>
    <scope>NUCLEOTIDE SEQUENCE</scope>
    <source>
        <strain evidence="8">F60SS</strain>
        <tissue evidence="8">Leaves</tissue>
    </source>
</reference>
<dbReference type="PANTHER" id="PTHR10994:SF145">
    <property type="entry name" value="RETICULON-LIKE PROTEIN B13"/>
    <property type="match status" value="1"/>
</dbReference>
<protein>
    <recommendedName>
        <fullName evidence="6">Reticulon-like protein</fullName>
    </recommendedName>
</protein>
<feature type="transmembrane region" description="Helical" evidence="6">
    <location>
        <begin position="29"/>
        <end position="46"/>
    </location>
</feature>
<dbReference type="GO" id="GO:0005789">
    <property type="term" value="C:endoplasmic reticulum membrane"/>
    <property type="evidence" value="ECO:0007669"/>
    <property type="project" value="UniProtKB-SubCell"/>
</dbReference>
<keyword evidence="4 6" id="KW-1133">Transmembrane helix</keyword>
<dbReference type="Proteomes" id="UP001141552">
    <property type="component" value="Unassembled WGS sequence"/>
</dbReference>
<accession>A0A9Q0GIK2</accession>
<feature type="transmembrane region" description="Helical" evidence="6">
    <location>
        <begin position="52"/>
        <end position="69"/>
    </location>
</feature>
<dbReference type="EMBL" id="JAKUCV010000592">
    <property type="protein sequence ID" value="KAJ4849487.1"/>
    <property type="molecule type" value="Genomic_DNA"/>
</dbReference>
<dbReference type="PANTHER" id="PTHR10994">
    <property type="entry name" value="RETICULON"/>
    <property type="match status" value="1"/>
</dbReference>
<keyword evidence="9" id="KW-1185">Reference proteome</keyword>
<dbReference type="PROSITE" id="PS50845">
    <property type="entry name" value="RETICULON"/>
    <property type="match status" value="1"/>
</dbReference>
<evidence type="ECO:0000313" key="8">
    <source>
        <dbReference type="EMBL" id="KAJ4849487.1"/>
    </source>
</evidence>
<evidence type="ECO:0000256" key="3">
    <source>
        <dbReference type="ARBA" id="ARBA00022824"/>
    </source>
</evidence>
<dbReference type="InterPro" id="IPR045064">
    <property type="entry name" value="Reticulon-like"/>
</dbReference>
<comment type="caution">
    <text evidence="8">The sequence shown here is derived from an EMBL/GenBank/DDBJ whole genome shotgun (WGS) entry which is preliminary data.</text>
</comment>
<evidence type="ECO:0000256" key="6">
    <source>
        <dbReference type="RuleBase" id="RU363132"/>
    </source>
</evidence>
<comment type="subcellular location">
    <subcellularLocation>
        <location evidence="1 6">Endoplasmic reticulum membrane</location>
        <topology evidence="1 6">Multi-pass membrane protein</topology>
    </subcellularLocation>
</comment>
<keyword evidence="3 6" id="KW-0256">Endoplasmic reticulum</keyword>
<feature type="transmembrane region" description="Helical" evidence="6">
    <location>
        <begin position="119"/>
        <end position="136"/>
    </location>
</feature>
<evidence type="ECO:0000256" key="5">
    <source>
        <dbReference type="ARBA" id="ARBA00023136"/>
    </source>
</evidence>
<dbReference type="GO" id="GO:0009617">
    <property type="term" value="P:response to bacterium"/>
    <property type="evidence" value="ECO:0007669"/>
    <property type="project" value="InterPro"/>
</dbReference>
<keyword evidence="2 6" id="KW-0812">Transmembrane</keyword>
<evidence type="ECO:0000259" key="7">
    <source>
        <dbReference type="PROSITE" id="PS50845"/>
    </source>
</evidence>
<organism evidence="8 9">
    <name type="scientific">Turnera subulata</name>
    <dbReference type="NCBI Taxonomy" id="218843"/>
    <lineage>
        <taxon>Eukaryota</taxon>
        <taxon>Viridiplantae</taxon>
        <taxon>Streptophyta</taxon>
        <taxon>Embryophyta</taxon>
        <taxon>Tracheophyta</taxon>
        <taxon>Spermatophyta</taxon>
        <taxon>Magnoliopsida</taxon>
        <taxon>eudicotyledons</taxon>
        <taxon>Gunneridae</taxon>
        <taxon>Pentapetalae</taxon>
        <taxon>rosids</taxon>
        <taxon>fabids</taxon>
        <taxon>Malpighiales</taxon>
        <taxon>Passifloraceae</taxon>
        <taxon>Turnera</taxon>
    </lineage>
</organism>
<dbReference type="OrthoDB" id="567788at2759"/>
<gene>
    <name evidence="8" type="ORF">Tsubulata_030304</name>
</gene>
<evidence type="ECO:0000256" key="4">
    <source>
        <dbReference type="ARBA" id="ARBA00022989"/>
    </source>
</evidence>
<name>A0A9Q0GIK2_9ROSI</name>
<feature type="domain" description="Reticulon" evidence="7">
    <location>
        <begin position="18"/>
        <end position="212"/>
    </location>
</feature>
<dbReference type="Pfam" id="PF02453">
    <property type="entry name" value="Reticulon"/>
    <property type="match status" value="1"/>
</dbReference>
<reference evidence="8" key="2">
    <citation type="journal article" date="2023" name="Plants (Basel)">
        <title>Annotation of the Turnera subulata (Passifloraceae) Draft Genome Reveals the S-Locus Evolved after the Divergence of Turneroideae from Passifloroideae in a Stepwise Manner.</title>
        <authorList>
            <person name="Henning P.M."/>
            <person name="Roalson E.H."/>
            <person name="Mir W."/>
            <person name="McCubbin A.G."/>
            <person name="Shore J.S."/>
        </authorList>
    </citation>
    <scope>NUCLEOTIDE SEQUENCE</scope>
    <source>
        <strain evidence="8">F60SS</strain>
    </source>
</reference>
<dbReference type="InterPro" id="IPR003388">
    <property type="entry name" value="Reticulon"/>
</dbReference>
<evidence type="ECO:0000256" key="2">
    <source>
        <dbReference type="ARBA" id="ARBA00022692"/>
    </source>
</evidence>
<proteinExistence type="predicted"/>
<evidence type="ECO:0000313" key="9">
    <source>
        <dbReference type="Proteomes" id="UP001141552"/>
    </source>
</evidence>
<sequence>MSTASDIDQSSFSSSDTLRDVFLWRRKKLSFLVLSAATGAWVLLNVYEFNFVTVLCWAAMLIVASLFLYGNLVRLLRKEDLDFTGVEISEETTSRVANSVRGSIEDGIRWIFEVSAAREWFVFVRVVAVLWLLSYLGSCFDLLTLLYIGIMVGLTVPLIYVKNEERIKRWEQRVRMQLRRFYDKVDEKVFKKIKNKVVQVHGRREEKEKKVE</sequence>